<name>A0A388M0G9_CHABU</name>
<evidence type="ECO:0000313" key="4">
    <source>
        <dbReference type="EMBL" id="GBG88070.1"/>
    </source>
</evidence>
<dbReference type="Proteomes" id="UP000265515">
    <property type="component" value="Unassembled WGS sequence"/>
</dbReference>
<feature type="compositionally biased region" description="Low complexity" evidence="1">
    <location>
        <begin position="153"/>
        <end position="164"/>
    </location>
</feature>
<feature type="domain" description="NAD(P)-binding" evidence="3">
    <location>
        <begin position="368"/>
        <end position="439"/>
    </location>
</feature>
<feature type="compositionally biased region" description="Basic and acidic residues" evidence="1">
    <location>
        <begin position="121"/>
        <end position="139"/>
    </location>
</feature>
<accession>A0A388M0G9</accession>
<keyword evidence="5" id="KW-1185">Reference proteome</keyword>
<organism evidence="4 5">
    <name type="scientific">Chara braunii</name>
    <name type="common">Braun's stonewort</name>
    <dbReference type="NCBI Taxonomy" id="69332"/>
    <lineage>
        <taxon>Eukaryota</taxon>
        <taxon>Viridiplantae</taxon>
        <taxon>Streptophyta</taxon>
        <taxon>Charophyceae</taxon>
        <taxon>Charales</taxon>
        <taxon>Characeae</taxon>
        <taxon>Chara</taxon>
    </lineage>
</organism>
<feature type="compositionally biased region" description="Low complexity" evidence="1">
    <location>
        <begin position="174"/>
        <end position="192"/>
    </location>
</feature>
<dbReference type="Gramene" id="GBG88070">
    <property type="protein sequence ID" value="GBG88070"/>
    <property type="gene ID" value="CBR_g46441"/>
</dbReference>
<sequence length="702" mass="74625">MSVLPAGSSRLALGGRAQVGGTEWEAAGDWAAMAESAAVGGSSAIRMSGSTTCAACGACAGSAKTHRRRGAGAMAEVSDRVSLLMAGRERIDSPYSSSSPSSSSSSSSSSCISTSTSSLRRKGEMRMSLKTVADDERARTALIRHQRSGFAQRSDFPFPISSSSPSPPPPPPSSFSSFSSRRCQQPSPSPSRAGQGLVIVRASSSSSPSGPPSPKRWTRRKKRKEGQENGDGSGGSSVAVADDEEAAGRSGASAVAIANGRERDAIATDASGEGVGTSTSLSAGREVGEAGLEGSGRGGAILSLEDVNPVGLGRRSRQFFDDVWRRLTQLGQLATSRPEDQYESVLIGGPMCDFDVPSAQFTTVLVAGATGRVGRVIVRKLLLRGYNVKALVREADAATKEMLPTSVEIVEGDLGDPATLKAAVAGCTKVICCVAARSVLSGDLARVDHLGVYNLSKALLDLNHELAQRRAGRSSKSKLTLFKFSKTAAETMDGWELREGRTEYDQVASRFDGGMDASLEYGESGNGVFSGFVFTRGGYVEMHREFRVPDGSSLRRFEGLLLRVCGDGKPYSLILETAADGEESSERKQYFARFNTRLGYSRVRIPFSLFRPMSPSSPPFDPDLVQSMAIRFEPRKQSISCADVADVCVKALHDATARNKSFEVCYEYTLEEGQGLYELVAHLPDKANNYLTPALALLEKNT</sequence>
<feature type="domain" description="NADH:ubiquinone oxidoreductase intermediate-associated protein 30" evidence="2">
    <location>
        <begin position="516"/>
        <end position="630"/>
    </location>
</feature>
<reference evidence="4 5" key="1">
    <citation type="journal article" date="2018" name="Cell">
        <title>The Chara Genome: Secondary Complexity and Implications for Plant Terrestrialization.</title>
        <authorList>
            <person name="Nishiyama T."/>
            <person name="Sakayama H."/>
            <person name="Vries J.D."/>
            <person name="Buschmann H."/>
            <person name="Saint-Marcoux D."/>
            <person name="Ullrich K.K."/>
            <person name="Haas F.B."/>
            <person name="Vanderstraeten L."/>
            <person name="Becker D."/>
            <person name="Lang D."/>
            <person name="Vosolsobe S."/>
            <person name="Rombauts S."/>
            <person name="Wilhelmsson P.K.I."/>
            <person name="Janitza P."/>
            <person name="Kern R."/>
            <person name="Heyl A."/>
            <person name="Rumpler F."/>
            <person name="Villalobos L.I.A.C."/>
            <person name="Clay J.M."/>
            <person name="Skokan R."/>
            <person name="Toyoda A."/>
            <person name="Suzuki Y."/>
            <person name="Kagoshima H."/>
            <person name="Schijlen E."/>
            <person name="Tajeshwar N."/>
            <person name="Catarino B."/>
            <person name="Hetherington A.J."/>
            <person name="Saltykova A."/>
            <person name="Bonnot C."/>
            <person name="Breuninger H."/>
            <person name="Symeonidi A."/>
            <person name="Radhakrishnan G.V."/>
            <person name="Van Nieuwerburgh F."/>
            <person name="Deforce D."/>
            <person name="Chang C."/>
            <person name="Karol K.G."/>
            <person name="Hedrich R."/>
            <person name="Ulvskov P."/>
            <person name="Glockner G."/>
            <person name="Delwiche C.F."/>
            <person name="Petrasek J."/>
            <person name="Van de Peer Y."/>
            <person name="Friml J."/>
            <person name="Beilby M."/>
            <person name="Dolan L."/>
            <person name="Kohara Y."/>
            <person name="Sugano S."/>
            <person name="Fujiyama A."/>
            <person name="Delaux P.-M."/>
            <person name="Quint M."/>
            <person name="TheiBen G."/>
            <person name="Hagemann M."/>
            <person name="Harholt J."/>
            <person name="Dunand C."/>
            <person name="Zachgo S."/>
            <person name="Langdale J."/>
            <person name="Maumus F."/>
            <person name="Straeten D.V.D."/>
            <person name="Gould S.B."/>
            <person name="Rensing S.A."/>
        </authorList>
    </citation>
    <scope>NUCLEOTIDE SEQUENCE [LARGE SCALE GENOMIC DNA]</scope>
    <source>
        <strain evidence="4 5">S276</strain>
    </source>
</reference>
<dbReference type="PANTHER" id="PTHR15020:SF47">
    <property type="entry name" value="NAD(P)-BINDING DOMAIN-CONTAINING PROTEIN"/>
    <property type="match status" value="1"/>
</dbReference>
<proteinExistence type="predicted"/>
<dbReference type="InterPro" id="IPR013857">
    <property type="entry name" value="NADH-UbQ_OxRdtase-assoc_prot30"/>
</dbReference>
<gene>
    <name evidence="4" type="ORF">CBR_g46441</name>
</gene>
<evidence type="ECO:0008006" key="6">
    <source>
        <dbReference type="Google" id="ProtNLM"/>
    </source>
</evidence>
<dbReference type="Gene3D" id="3.40.50.720">
    <property type="entry name" value="NAD(P)-binding Rossmann-like Domain"/>
    <property type="match status" value="1"/>
</dbReference>
<feature type="region of interest" description="Disordered" evidence="1">
    <location>
        <begin position="90"/>
        <end position="246"/>
    </location>
</feature>
<protein>
    <recommendedName>
        <fullName evidence="6">NAD(P)-binding domain-containing protein</fullName>
    </recommendedName>
</protein>
<dbReference type="Pfam" id="PF13460">
    <property type="entry name" value="NAD_binding_10"/>
    <property type="match status" value="1"/>
</dbReference>
<feature type="region of interest" description="Disordered" evidence="1">
    <location>
        <begin position="265"/>
        <end position="285"/>
    </location>
</feature>
<dbReference type="OrthoDB" id="10254221at2759"/>
<evidence type="ECO:0000313" key="5">
    <source>
        <dbReference type="Proteomes" id="UP000265515"/>
    </source>
</evidence>
<dbReference type="EMBL" id="BFEA01000647">
    <property type="protein sequence ID" value="GBG88070.1"/>
    <property type="molecule type" value="Genomic_DNA"/>
</dbReference>
<dbReference type="InterPro" id="IPR036291">
    <property type="entry name" value="NAD(P)-bd_dom_sf"/>
</dbReference>
<dbReference type="SUPFAM" id="SSF51735">
    <property type="entry name" value="NAD(P)-binding Rossmann-fold domains"/>
    <property type="match status" value="1"/>
</dbReference>
<feature type="compositionally biased region" description="Low complexity" evidence="1">
    <location>
        <begin position="93"/>
        <end position="118"/>
    </location>
</feature>
<dbReference type="AlphaFoldDB" id="A0A388M0G9"/>
<evidence type="ECO:0000259" key="3">
    <source>
        <dbReference type="Pfam" id="PF13460"/>
    </source>
</evidence>
<comment type="caution">
    <text evidence="4">The sequence shown here is derived from an EMBL/GenBank/DDBJ whole genome shotgun (WGS) entry which is preliminary data.</text>
</comment>
<evidence type="ECO:0000256" key="1">
    <source>
        <dbReference type="SAM" id="MobiDB-lite"/>
    </source>
</evidence>
<dbReference type="InterPro" id="IPR016040">
    <property type="entry name" value="NAD(P)-bd_dom"/>
</dbReference>
<evidence type="ECO:0000259" key="2">
    <source>
        <dbReference type="Pfam" id="PF08547"/>
    </source>
</evidence>
<dbReference type="STRING" id="69332.A0A388M0G9"/>
<dbReference type="Pfam" id="PF08547">
    <property type="entry name" value="CIA30"/>
    <property type="match status" value="1"/>
</dbReference>
<dbReference type="PANTHER" id="PTHR15020">
    <property type="entry name" value="FLAVIN REDUCTASE-RELATED"/>
    <property type="match status" value="1"/>
</dbReference>